<name>A0A6M1SXJ9_9HYPH</name>
<dbReference type="CDD" id="cd16278">
    <property type="entry name" value="metallo-hydrolase-like_MBL-fold"/>
    <property type="match status" value="1"/>
</dbReference>
<gene>
    <name evidence="2" type="ORF">G5575_07350</name>
</gene>
<dbReference type="InterPro" id="IPR001279">
    <property type="entry name" value="Metallo-B-lactamas"/>
</dbReference>
<dbReference type="SUPFAM" id="SSF56281">
    <property type="entry name" value="Metallo-hydrolase/oxidoreductase"/>
    <property type="match status" value="1"/>
</dbReference>
<dbReference type="RefSeq" id="WP_164533676.1">
    <property type="nucleotide sequence ID" value="NZ_JAALFG010000001.1"/>
</dbReference>
<dbReference type="EMBL" id="JAALFG010000001">
    <property type="protein sequence ID" value="NGP17501.1"/>
    <property type="molecule type" value="Genomic_DNA"/>
</dbReference>
<dbReference type="PANTHER" id="PTHR23131:SF0">
    <property type="entry name" value="ENDORIBONUCLEASE LACTB2"/>
    <property type="match status" value="1"/>
</dbReference>
<dbReference type="GO" id="GO:0016787">
    <property type="term" value="F:hydrolase activity"/>
    <property type="evidence" value="ECO:0007669"/>
    <property type="project" value="UniProtKB-KW"/>
</dbReference>
<dbReference type="InterPro" id="IPR050662">
    <property type="entry name" value="Sec-metab_biosynth-thioest"/>
</dbReference>
<dbReference type="InterPro" id="IPR036866">
    <property type="entry name" value="RibonucZ/Hydroxyglut_hydro"/>
</dbReference>
<evidence type="ECO:0000313" key="2">
    <source>
        <dbReference type="EMBL" id="NGP17501.1"/>
    </source>
</evidence>
<dbReference type="Pfam" id="PF00753">
    <property type="entry name" value="Lactamase_B"/>
    <property type="match status" value="1"/>
</dbReference>
<evidence type="ECO:0000313" key="3">
    <source>
        <dbReference type="Proteomes" id="UP000474802"/>
    </source>
</evidence>
<sequence>MASTLQFNTSFDPQTGTPVPVAPGLVRITAPNASPYTFTGTNSFLLGHERLALLDPGTSDPAHMSAILAAIGGRDVAAVILTHTHRDHSASAAAWSKALKAPLWFGGQHRLSRPLRRFEINPIRKSCDWDLAPDRVLHDGETFEAGDLNLTAYATPGHCANHLAFGLIGSDLLLTGDHIMGWNSTLVSVPDGSMADYLASLDKVIALPYRRYVPAHGGEIEDGVEFATALKAHREMRNRQVLEAVSGGARTIGAVVMAIYPTQPPKVRIAARMTIAAHVEYLEERGRLRFAADCWARIYMQFDHRLSLPLRGRVAPLGRQAVAKLGGVEPRTQS</sequence>
<dbReference type="Proteomes" id="UP000474802">
    <property type="component" value="Unassembled WGS sequence"/>
</dbReference>
<reference evidence="2 3" key="1">
    <citation type="submission" date="2020-02" db="EMBL/GenBank/DDBJ databases">
        <authorList>
            <person name="Khan S.A."/>
            <person name="Jeon C.O."/>
            <person name="Chun B.H."/>
        </authorList>
    </citation>
    <scope>NUCLEOTIDE SEQUENCE [LARGE SCALE GENOMIC DNA]</scope>
    <source>
        <strain evidence="2 3">H239</strain>
    </source>
</reference>
<comment type="caution">
    <text evidence="2">The sequence shown here is derived from an EMBL/GenBank/DDBJ whole genome shotgun (WGS) entry which is preliminary data.</text>
</comment>
<dbReference type="InterPro" id="IPR036388">
    <property type="entry name" value="WH-like_DNA-bd_sf"/>
</dbReference>
<dbReference type="SMART" id="SM00849">
    <property type="entry name" value="Lactamase_B"/>
    <property type="match status" value="1"/>
</dbReference>
<evidence type="ECO:0000259" key="1">
    <source>
        <dbReference type="SMART" id="SM00849"/>
    </source>
</evidence>
<dbReference type="Gene3D" id="1.10.10.10">
    <property type="entry name" value="Winged helix-like DNA-binding domain superfamily/Winged helix DNA-binding domain"/>
    <property type="match status" value="1"/>
</dbReference>
<keyword evidence="3" id="KW-1185">Reference proteome</keyword>
<protein>
    <submittedName>
        <fullName evidence="2">MBL fold metallo-hydrolase</fullName>
    </submittedName>
</protein>
<dbReference type="PANTHER" id="PTHR23131">
    <property type="entry name" value="ENDORIBONUCLEASE LACTB2"/>
    <property type="match status" value="1"/>
</dbReference>
<dbReference type="AlphaFoldDB" id="A0A6M1SXJ9"/>
<organism evidence="2 3">
    <name type="scientific">Devosia aurantiaca</name>
    <dbReference type="NCBI Taxonomy" id="2714858"/>
    <lineage>
        <taxon>Bacteria</taxon>
        <taxon>Pseudomonadati</taxon>
        <taxon>Pseudomonadota</taxon>
        <taxon>Alphaproteobacteria</taxon>
        <taxon>Hyphomicrobiales</taxon>
        <taxon>Devosiaceae</taxon>
        <taxon>Devosia</taxon>
    </lineage>
</organism>
<proteinExistence type="predicted"/>
<accession>A0A6M1SXJ9</accession>
<feature type="domain" description="Metallo-beta-lactamase" evidence="1">
    <location>
        <begin position="40"/>
        <end position="216"/>
    </location>
</feature>
<keyword evidence="2" id="KW-0378">Hydrolase</keyword>
<dbReference type="Gene3D" id="3.60.15.10">
    <property type="entry name" value="Ribonuclease Z/Hydroxyacylglutathione hydrolase-like"/>
    <property type="match status" value="1"/>
</dbReference>
<reference evidence="2 3" key="2">
    <citation type="submission" date="2020-03" db="EMBL/GenBank/DDBJ databases">
        <title>Devosia chinhatensis sp. nov., isolated from a hexachlorocyclohexane (HCH) dump site in India.</title>
        <authorList>
            <person name="Kumar M."/>
            <person name="Lal R."/>
        </authorList>
    </citation>
    <scope>NUCLEOTIDE SEQUENCE [LARGE SCALE GENOMIC DNA]</scope>
    <source>
        <strain evidence="2 3">H239</strain>
    </source>
</reference>